<feature type="transmembrane region" description="Helical" evidence="3">
    <location>
        <begin position="66"/>
        <end position="88"/>
    </location>
</feature>
<keyword evidence="3" id="KW-0812">Transmembrane</keyword>
<evidence type="ECO:0000259" key="4">
    <source>
        <dbReference type="Pfam" id="PF02719"/>
    </source>
</evidence>
<dbReference type="Pfam" id="PF02719">
    <property type="entry name" value="Polysacc_synt_2"/>
    <property type="match status" value="1"/>
</dbReference>
<dbReference type="InterPro" id="IPR036291">
    <property type="entry name" value="NAD(P)-bd_dom_sf"/>
</dbReference>
<dbReference type="CDD" id="cd05237">
    <property type="entry name" value="UDP_invert_4-6DH_SDR_e"/>
    <property type="match status" value="1"/>
</dbReference>
<feature type="transmembrane region" description="Helical" evidence="3">
    <location>
        <begin position="34"/>
        <end position="54"/>
    </location>
</feature>
<keyword evidence="3" id="KW-0472">Membrane</keyword>
<proteinExistence type="inferred from homology"/>
<dbReference type="PANTHER" id="PTHR43318:SF1">
    <property type="entry name" value="POLYSACCHARIDE BIOSYNTHESIS PROTEIN EPSC-RELATED"/>
    <property type="match status" value="1"/>
</dbReference>
<dbReference type="HOGENOM" id="CLU_013560_5_2_7"/>
<accession>B8JCM9</accession>
<evidence type="ECO:0000256" key="2">
    <source>
        <dbReference type="SAM" id="MobiDB-lite"/>
    </source>
</evidence>
<organism evidence="5 6">
    <name type="scientific">Anaeromyxobacter dehalogenans (strain ATCC BAA-258 / DSM 21875 / 2CP-1)</name>
    <dbReference type="NCBI Taxonomy" id="455488"/>
    <lineage>
        <taxon>Bacteria</taxon>
        <taxon>Pseudomonadati</taxon>
        <taxon>Myxococcota</taxon>
        <taxon>Myxococcia</taxon>
        <taxon>Myxococcales</taxon>
        <taxon>Cystobacterineae</taxon>
        <taxon>Anaeromyxobacteraceae</taxon>
        <taxon>Anaeromyxobacter</taxon>
    </lineage>
</organism>
<dbReference type="EMBL" id="CP001359">
    <property type="protein sequence ID" value="ACL67749.1"/>
    <property type="molecule type" value="Genomic_DNA"/>
</dbReference>
<dbReference type="Gene3D" id="3.40.50.720">
    <property type="entry name" value="NAD(P)-binding Rossmann-like Domain"/>
    <property type="match status" value="2"/>
</dbReference>
<keyword evidence="6" id="KW-1185">Reference proteome</keyword>
<dbReference type="SUPFAM" id="SSF51735">
    <property type="entry name" value="NAD(P)-binding Rossmann-fold domains"/>
    <property type="match status" value="1"/>
</dbReference>
<dbReference type="InterPro" id="IPR029063">
    <property type="entry name" value="SAM-dependent_MTases_sf"/>
</dbReference>
<sequence length="626" mass="68568">MICVHVALWTASLLGAYALRFDFRIKPEHAQILAVSLPFLLIFRLAAFYLGGLFRGLWRYTGARDLVGIIRWTSLSSVAYLAFLHIGFQGFSRSVVAIEWLTAVIVIGGTRFLARFLYARRFVVAEPGLSRMRVLVIGAGDAGEMLLREIQKRHGARYEPVGLVDDDRAKRGEQIHGVRVVGTIEDIPHVARDLRVDEAIIAVPSASGAQMRRIVDLCKHAGVRFKTMPGVDQLIDGRVAVSQLRDVDIEDLLGRDPVKLDMASISATIAGRVVMVSGAGGSIGSEICRQVCRFGPSALVLVERAENNLFHIHRELLARFPKLELVPCIGDVSDAQRMAAVFERRRPAIVFHAAAHKHVPMMEWNPGEAVKNNVFGTKTLADMADRYGVERFVMISTDKAVNPTSVMGASKRVAEIYVQALSQRSKTRFVTVRFGNVLGSAGSVVPIFKEQIAAGGPVTVTHPEMTRYFMTIPEASQLVLEAGAMGNGGEIFILDMGEPVKIADLARELITLSGLTPGEDIEIVFSGMRPGEKLFEELSVDSESADRTGHPKIFVGRFRPHAWEQVQRQLHDLAASVDHPADVRKRFAEIVPEFKQPVAAVPTPADRPAAVASSTDRPIAPRAATA</sequence>
<feature type="transmembrane region" description="Helical" evidence="3">
    <location>
        <begin position="94"/>
        <end position="114"/>
    </location>
</feature>
<evidence type="ECO:0000256" key="3">
    <source>
        <dbReference type="SAM" id="Phobius"/>
    </source>
</evidence>
<dbReference type="SUPFAM" id="SSF53335">
    <property type="entry name" value="S-adenosyl-L-methionine-dependent methyltransferases"/>
    <property type="match status" value="1"/>
</dbReference>
<dbReference type="InterPro" id="IPR051203">
    <property type="entry name" value="Polysaccharide_Synthase-Rel"/>
</dbReference>
<feature type="domain" description="Polysaccharide biosynthesis protein CapD-like" evidence="4">
    <location>
        <begin position="274"/>
        <end position="555"/>
    </location>
</feature>
<feature type="region of interest" description="Disordered" evidence="2">
    <location>
        <begin position="601"/>
        <end position="626"/>
    </location>
</feature>
<dbReference type="RefSeq" id="WP_015935432.1">
    <property type="nucleotide sequence ID" value="NC_011891.1"/>
</dbReference>
<dbReference type="Pfam" id="PF13727">
    <property type="entry name" value="CoA_binding_3"/>
    <property type="match status" value="1"/>
</dbReference>
<protein>
    <submittedName>
        <fullName evidence="5">Polysaccharide biosynthesis protein CapD</fullName>
    </submittedName>
</protein>
<evidence type="ECO:0000313" key="6">
    <source>
        <dbReference type="Proteomes" id="UP000007089"/>
    </source>
</evidence>
<evidence type="ECO:0000256" key="1">
    <source>
        <dbReference type="ARBA" id="ARBA00007430"/>
    </source>
</evidence>
<evidence type="ECO:0000313" key="5">
    <source>
        <dbReference type="EMBL" id="ACL67749.1"/>
    </source>
</evidence>
<dbReference type="InterPro" id="IPR003869">
    <property type="entry name" value="Polysac_CapD-like"/>
</dbReference>
<dbReference type="AlphaFoldDB" id="B8JCM9"/>
<dbReference type="PANTHER" id="PTHR43318">
    <property type="entry name" value="UDP-N-ACETYLGLUCOSAMINE 4,6-DEHYDRATASE"/>
    <property type="match status" value="1"/>
</dbReference>
<comment type="similarity">
    <text evidence="1">Belongs to the polysaccharide synthase family.</text>
</comment>
<dbReference type="Proteomes" id="UP000007089">
    <property type="component" value="Chromosome"/>
</dbReference>
<name>B8JCM9_ANAD2</name>
<keyword evidence="3" id="KW-1133">Transmembrane helix</keyword>
<gene>
    <name evidence="5" type="ordered locus">A2cp1_4432</name>
</gene>
<reference evidence="5" key="1">
    <citation type="submission" date="2009-01" db="EMBL/GenBank/DDBJ databases">
        <title>Complete sequence of Anaeromyxobacter dehalogenans 2CP-1.</title>
        <authorList>
            <consortium name="US DOE Joint Genome Institute"/>
            <person name="Lucas S."/>
            <person name="Copeland A."/>
            <person name="Lapidus A."/>
            <person name="Glavina del Rio T."/>
            <person name="Dalin E."/>
            <person name="Tice H."/>
            <person name="Bruce D."/>
            <person name="Goodwin L."/>
            <person name="Pitluck S."/>
            <person name="Saunders E."/>
            <person name="Brettin T."/>
            <person name="Detter J.C."/>
            <person name="Han C."/>
            <person name="Larimer F."/>
            <person name="Land M."/>
            <person name="Hauser L."/>
            <person name="Kyrpides N."/>
            <person name="Ovchinnikova G."/>
            <person name="Beliaev A.S."/>
            <person name="Richardson P."/>
        </authorList>
    </citation>
    <scope>NUCLEOTIDE SEQUENCE</scope>
    <source>
        <strain evidence="5">2CP-1</strain>
    </source>
</reference>
<dbReference type="KEGG" id="acp:A2cp1_4432"/>